<organism evidence="2">
    <name type="scientific">viral metagenome</name>
    <dbReference type="NCBI Taxonomy" id="1070528"/>
    <lineage>
        <taxon>unclassified sequences</taxon>
        <taxon>metagenomes</taxon>
        <taxon>organismal metagenomes</taxon>
    </lineage>
</organism>
<feature type="compositionally biased region" description="Basic and acidic residues" evidence="1">
    <location>
        <begin position="241"/>
        <end position="251"/>
    </location>
</feature>
<feature type="region of interest" description="Disordered" evidence="1">
    <location>
        <begin position="209"/>
        <end position="251"/>
    </location>
</feature>
<evidence type="ECO:0000313" key="2">
    <source>
        <dbReference type="EMBL" id="QHT03859.1"/>
    </source>
</evidence>
<protein>
    <submittedName>
        <fullName evidence="2">Uncharacterized protein</fullName>
    </submittedName>
</protein>
<accession>A0A6C0CJL7</accession>
<sequence length="314" mass="36701">MQTYEEKIISGLESISPKQEEQRLDYVVEQLKNVPEEMHEEVMWRCAAYMTLSKSTQVTDWFGETEAAEAEADMRFVEMSERDWRDSQTTAKRQKWFSAWNDWVVWARRIDNKRFQKAVARRTVKREIDKVGQLLVERLDVIRNPHYFGSQEDADCVLAQIVDTIKSIPTGKWRLELVLKNERIAIQSDIDEFLRKLKLTEKIRELVEDGGGNQPVRRTHDDGFADDYDGEDECEESDSQAAERRQEMAEERERQAEIYGECCDGICCECDHGQYARPPTGRWEDQVDPRGRTFSQAWKEFGAGIARENARQAE</sequence>
<proteinExistence type="predicted"/>
<name>A0A6C0CJL7_9ZZZZ</name>
<evidence type="ECO:0000256" key="1">
    <source>
        <dbReference type="SAM" id="MobiDB-lite"/>
    </source>
</evidence>
<feature type="compositionally biased region" description="Acidic residues" evidence="1">
    <location>
        <begin position="224"/>
        <end position="238"/>
    </location>
</feature>
<reference evidence="2" key="1">
    <citation type="journal article" date="2020" name="Nature">
        <title>Giant virus diversity and host interactions through global metagenomics.</title>
        <authorList>
            <person name="Schulz F."/>
            <person name="Roux S."/>
            <person name="Paez-Espino D."/>
            <person name="Jungbluth S."/>
            <person name="Walsh D.A."/>
            <person name="Denef V.J."/>
            <person name="McMahon K.D."/>
            <person name="Konstantinidis K.T."/>
            <person name="Eloe-Fadrosh E.A."/>
            <person name="Kyrpides N.C."/>
            <person name="Woyke T."/>
        </authorList>
    </citation>
    <scope>NUCLEOTIDE SEQUENCE</scope>
    <source>
        <strain evidence="2">GVMAG-M-3300021137-6</strain>
    </source>
</reference>
<dbReference type="AlphaFoldDB" id="A0A6C0CJL7"/>
<dbReference type="EMBL" id="MN739420">
    <property type="protein sequence ID" value="QHT03859.1"/>
    <property type="molecule type" value="Genomic_DNA"/>
</dbReference>